<feature type="compositionally biased region" description="Low complexity" evidence="1">
    <location>
        <begin position="26"/>
        <end position="35"/>
    </location>
</feature>
<proteinExistence type="predicted"/>
<reference evidence="2 3" key="1">
    <citation type="submission" date="2024-09" db="EMBL/GenBank/DDBJ databases">
        <authorList>
            <person name="Sun Q."/>
            <person name="Mori K."/>
        </authorList>
    </citation>
    <scope>NUCLEOTIDE SEQUENCE [LARGE SCALE GENOMIC DNA]</scope>
    <source>
        <strain evidence="2 3">NCAIM B.02621</strain>
    </source>
</reference>
<gene>
    <name evidence="2" type="ORF">ACFFGE_00850</name>
</gene>
<organism evidence="2 3">
    <name type="scientific">Brevundimonas balnearis</name>
    <dbReference type="NCBI Taxonomy" id="1572858"/>
    <lineage>
        <taxon>Bacteria</taxon>
        <taxon>Pseudomonadati</taxon>
        <taxon>Pseudomonadota</taxon>
        <taxon>Alphaproteobacteria</taxon>
        <taxon>Caulobacterales</taxon>
        <taxon>Caulobacteraceae</taxon>
        <taxon>Brevundimonas</taxon>
    </lineage>
</organism>
<sequence>MFRQLFGGSGRGPGAPRAETAPLTSEGSPPTAGPAEEPEPLNDDPEAVAVEPLAVVVDKMRAEALDVLRRAGLPTDEGTYRKHDGVWTHLAQRLSPEEKWALLLENPPEAGFTYGRLSDVARDLARGRRPVLAASAVLELAERLQAQLEDGSGDWDPRRAEAAESGMHLVFAVNTLARVTGQRLLPLDRVDVEDRLFLSSASEQYRWAWGRWRAEAEAIRKTRPDLDPRGVAVRVKRSLGLTETIPTILRRIGSGG</sequence>
<dbReference type="Proteomes" id="UP001589906">
    <property type="component" value="Unassembled WGS sequence"/>
</dbReference>
<name>A0ABV6QYI3_9CAUL</name>
<dbReference type="EMBL" id="JBHLSW010000002">
    <property type="protein sequence ID" value="MFC0632430.1"/>
    <property type="molecule type" value="Genomic_DNA"/>
</dbReference>
<keyword evidence="3" id="KW-1185">Reference proteome</keyword>
<evidence type="ECO:0000313" key="3">
    <source>
        <dbReference type="Proteomes" id="UP001589906"/>
    </source>
</evidence>
<accession>A0ABV6QYI3</accession>
<evidence type="ECO:0000313" key="2">
    <source>
        <dbReference type="EMBL" id="MFC0632430.1"/>
    </source>
</evidence>
<comment type="caution">
    <text evidence="2">The sequence shown here is derived from an EMBL/GenBank/DDBJ whole genome shotgun (WGS) entry which is preliminary data.</text>
</comment>
<protein>
    <submittedName>
        <fullName evidence="2">Uncharacterized protein</fullName>
    </submittedName>
</protein>
<feature type="region of interest" description="Disordered" evidence="1">
    <location>
        <begin position="1"/>
        <end position="46"/>
    </location>
</feature>
<evidence type="ECO:0000256" key="1">
    <source>
        <dbReference type="SAM" id="MobiDB-lite"/>
    </source>
</evidence>
<feature type="compositionally biased region" description="Acidic residues" evidence="1">
    <location>
        <begin position="36"/>
        <end position="46"/>
    </location>
</feature>